<proteinExistence type="predicted"/>
<reference evidence="2" key="2">
    <citation type="journal article" date="2021" name="PeerJ">
        <title>Extensive microbial diversity within the chicken gut microbiome revealed by metagenomics and culture.</title>
        <authorList>
            <person name="Gilroy R."/>
            <person name="Ravi A."/>
            <person name="Getino M."/>
            <person name="Pursley I."/>
            <person name="Horton D.L."/>
            <person name="Alikhan N.F."/>
            <person name="Baker D."/>
            <person name="Gharbi K."/>
            <person name="Hall N."/>
            <person name="Watson M."/>
            <person name="Adriaenssens E.M."/>
            <person name="Foster-Nyarko E."/>
            <person name="Jarju S."/>
            <person name="Secka A."/>
            <person name="Antonio M."/>
            <person name="Oren A."/>
            <person name="Chaudhuri R.R."/>
            <person name="La Ragione R."/>
            <person name="Hildebrand F."/>
            <person name="Pallen M.J."/>
        </authorList>
    </citation>
    <scope>NUCLEOTIDE SEQUENCE</scope>
    <source>
        <strain evidence="2">ChiW25-3613</strain>
    </source>
</reference>
<protein>
    <submittedName>
        <fullName evidence="2">Uncharacterized protein</fullName>
    </submittedName>
</protein>
<reference evidence="2" key="1">
    <citation type="submission" date="2020-10" db="EMBL/GenBank/DDBJ databases">
        <authorList>
            <person name="Gilroy R."/>
        </authorList>
    </citation>
    <scope>NUCLEOTIDE SEQUENCE</scope>
    <source>
        <strain evidence="2">ChiW25-3613</strain>
    </source>
</reference>
<keyword evidence="1" id="KW-1133">Transmembrane helix</keyword>
<sequence length="172" mass="19093">MKIKKGVLIGSIICFVFAFIYLCIGLVANNHIFANEENTTELSGTVVMVEEDDDGYLVLLEGEVVPIRISYNIIVNEQNMQSLSEGDTIRYSILNDILEMVQEGNGDLILPVCAMDTEQGAVATMESYNSTVERNKTGIMRISISVCAVLLVIAAVLLVIYIRRLKRSKDIR</sequence>
<evidence type="ECO:0000313" key="2">
    <source>
        <dbReference type="EMBL" id="HIR38881.1"/>
    </source>
</evidence>
<keyword evidence="1" id="KW-0472">Membrane</keyword>
<feature type="transmembrane region" description="Helical" evidence="1">
    <location>
        <begin position="7"/>
        <end position="28"/>
    </location>
</feature>
<feature type="transmembrane region" description="Helical" evidence="1">
    <location>
        <begin position="139"/>
        <end position="162"/>
    </location>
</feature>
<comment type="caution">
    <text evidence="2">The sequence shown here is derived from an EMBL/GenBank/DDBJ whole genome shotgun (WGS) entry which is preliminary data.</text>
</comment>
<accession>A0A9D1DAI2</accession>
<evidence type="ECO:0000313" key="3">
    <source>
        <dbReference type="Proteomes" id="UP000824179"/>
    </source>
</evidence>
<dbReference type="EMBL" id="DVHB01000016">
    <property type="protein sequence ID" value="HIR38881.1"/>
    <property type="molecule type" value="Genomic_DNA"/>
</dbReference>
<organism evidence="2 3">
    <name type="scientific">Candidatus Coproplasma stercoripullorum</name>
    <dbReference type="NCBI Taxonomy" id="2840751"/>
    <lineage>
        <taxon>Bacteria</taxon>
        <taxon>Bacillati</taxon>
        <taxon>Bacillota</taxon>
        <taxon>Clostridia</taxon>
        <taxon>Eubacteriales</taxon>
        <taxon>Candidatus Coproplasma</taxon>
    </lineage>
</organism>
<gene>
    <name evidence="2" type="ORF">IAB90_00705</name>
</gene>
<dbReference type="Proteomes" id="UP000824179">
    <property type="component" value="Unassembled WGS sequence"/>
</dbReference>
<name>A0A9D1DAI2_9FIRM</name>
<evidence type="ECO:0000256" key="1">
    <source>
        <dbReference type="SAM" id="Phobius"/>
    </source>
</evidence>
<keyword evidence="1" id="KW-0812">Transmembrane</keyword>
<dbReference type="AlphaFoldDB" id="A0A9D1DAI2"/>